<evidence type="ECO:0000256" key="4">
    <source>
        <dbReference type="ARBA" id="ARBA00023128"/>
    </source>
</evidence>
<dbReference type="GO" id="GO:0005840">
    <property type="term" value="C:ribosome"/>
    <property type="evidence" value="ECO:0007669"/>
    <property type="project" value="UniProtKB-KW"/>
</dbReference>
<evidence type="ECO:0000256" key="6">
    <source>
        <dbReference type="ARBA" id="ARBA00035137"/>
    </source>
</evidence>
<evidence type="ECO:0000256" key="1">
    <source>
        <dbReference type="ARBA" id="ARBA00004173"/>
    </source>
</evidence>
<protein>
    <recommendedName>
        <fullName evidence="6">Small ribosomal subunit protein mS23</fullName>
    </recommendedName>
</protein>
<dbReference type="AlphaFoldDB" id="A0A0N0U6P8"/>
<dbReference type="Pfam" id="PF10484">
    <property type="entry name" value="MRP-S23"/>
    <property type="match status" value="1"/>
</dbReference>
<evidence type="ECO:0000313" key="9">
    <source>
        <dbReference type="Proteomes" id="UP000053105"/>
    </source>
</evidence>
<dbReference type="InterPro" id="IPR019520">
    <property type="entry name" value="Ribosomal_mS23_met"/>
</dbReference>
<dbReference type="Proteomes" id="UP000053105">
    <property type="component" value="Unassembled WGS sequence"/>
</dbReference>
<gene>
    <name evidence="8" type="ORF">WN51_09832</name>
</gene>
<keyword evidence="5" id="KW-0687">Ribonucleoprotein</keyword>
<keyword evidence="4" id="KW-0496">Mitochondrion</keyword>
<keyword evidence="3 8" id="KW-0689">Ribosomal protein</keyword>
<dbReference type="InterPro" id="IPR023611">
    <property type="entry name" value="mS23_dom_met"/>
</dbReference>
<evidence type="ECO:0000256" key="5">
    <source>
        <dbReference type="ARBA" id="ARBA00023274"/>
    </source>
</evidence>
<evidence type="ECO:0000256" key="2">
    <source>
        <dbReference type="ARBA" id="ARBA00009864"/>
    </source>
</evidence>
<dbReference type="PANTHER" id="PTHR15925">
    <property type="entry name" value="MITOCHONDRIAL RIBOSOMAL PROTEIN S23"/>
    <property type="match status" value="1"/>
</dbReference>
<evidence type="ECO:0000259" key="7">
    <source>
        <dbReference type="Pfam" id="PF10484"/>
    </source>
</evidence>
<comment type="similarity">
    <text evidence="2">Belongs to the mitochondrion-specific ribosomal protein mS23 family.</text>
</comment>
<accession>A0A0N0U6P8</accession>
<dbReference type="GO" id="GO:0003735">
    <property type="term" value="F:structural constituent of ribosome"/>
    <property type="evidence" value="ECO:0007669"/>
    <property type="project" value="InterPro"/>
</dbReference>
<feature type="domain" description="Small ribosomal subunit protein mS23 conserved" evidence="7">
    <location>
        <begin position="2"/>
        <end position="117"/>
    </location>
</feature>
<dbReference type="EMBL" id="KQ435732">
    <property type="protein sequence ID" value="KOX77508.1"/>
    <property type="molecule type" value="Genomic_DNA"/>
</dbReference>
<dbReference type="OrthoDB" id="10012356at2759"/>
<keyword evidence="9" id="KW-1185">Reference proteome</keyword>
<evidence type="ECO:0000313" key="8">
    <source>
        <dbReference type="EMBL" id="KOX77508.1"/>
    </source>
</evidence>
<name>A0A0N0U6P8_9HYME</name>
<dbReference type="InterPro" id="IPR059242">
    <property type="entry name" value="mS23_dom"/>
</dbReference>
<organism evidence="8 9">
    <name type="scientific">Melipona quadrifasciata</name>
    <dbReference type="NCBI Taxonomy" id="166423"/>
    <lineage>
        <taxon>Eukaryota</taxon>
        <taxon>Metazoa</taxon>
        <taxon>Ecdysozoa</taxon>
        <taxon>Arthropoda</taxon>
        <taxon>Hexapoda</taxon>
        <taxon>Insecta</taxon>
        <taxon>Pterygota</taxon>
        <taxon>Neoptera</taxon>
        <taxon>Endopterygota</taxon>
        <taxon>Hymenoptera</taxon>
        <taxon>Apocrita</taxon>
        <taxon>Aculeata</taxon>
        <taxon>Apoidea</taxon>
        <taxon>Anthophila</taxon>
        <taxon>Apidae</taxon>
        <taxon>Melipona</taxon>
    </lineage>
</organism>
<evidence type="ECO:0000256" key="3">
    <source>
        <dbReference type="ARBA" id="ARBA00022980"/>
    </source>
</evidence>
<proteinExistence type="inferred from homology"/>
<dbReference type="CDD" id="cd23701">
    <property type="entry name" value="At1g26750"/>
    <property type="match status" value="1"/>
</dbReference>
<reference evidence="8 9" key="1">
    <citation type="submission" date="2015-07" db="EMBL/GenBank/DDBJ databases">
        <title>The genome of Melipona quadrifasciata.</title>
        <authorList>
            <person name="Pan H."/>
            <person name="Kapheim K."/>
        </authorList>
    </citation>
    <scope>NUCLEOTIDE SEQUENCE [LARGE SCALE GENOMIC DNA]</scope>
    <source>
        <strain evidence="8">0111107301</strain>
        <tissue evidence="8">Whole body</tissue>
    </source>
</reference>
<sequence>MAQSRTDRIGTIFSRMTALVRADVLHPNNLPLWYEVYKTFPPKYEPKYNRKPPTTKIQNIFYQEDLIRAKFQNDISVPIIDMKSDDVTKTQIFYTLYECLLQGGVEKEEAYEKAMISYKSIFKTYKSKKSHKSTKQSEP</sequence>
<dbReference type="PANTHER" id="PTHR15925:SF2">
    <property type="entry name" value="SMALL RIBOSOMAL SUBUNIT PROTEIN MS23"/>
    <property type="match status" value="1"/>
</dbReference>
<dbReference type="GO" id="GO:0006412">
    <property type="term" value="P:translation"/>
    <property type="evidence" value="ECO:0007669"/>
    <property type="project" value="InterPro"/>
</dbReference>
<dbReference type="GO" id="GO:0005739">
    <property type="term" value="C:mitochondrion"/>
    <property type="evidence" value="ECO:0007669"/>
    <property type="project" value="InterPro"/>
</dbReference>
<dbReference type="STRING" id="166423.A0A0N0U6P8"/>
<comment type="subcellular location">
    <subcellularLocation>
        <location evidence="1">Mitochondrion</location>
    </subcellularLocation>
</comment>